<evidence type="ECO:0000256" key="2">
    <source>
        <dbReference type="SAM" id="Phobius"/>
    </source>
</evidence>
<proteinExistence type="predicted"/>
<dbReference type="KEGG" id="tcr:510561.7"/>
<gene>
    <name evidence="3" type="ORF">Tc00.1047053510561.7</name>
</gene>
<keyword evidence="2" id="KW-0472">Membrane</keyword>
<dbReference type="RefSeq" id="XP_808578.1">
    <property type="nucleotide sequence ID" value="XM_803485.1"/>
</dbReference>
<dbReference type="AlphaFoldDB" id="Q4D2H8"/>
<reference evidence="3 4" key="1">
    <citation type="journal article" date="2005" name="Science">
        <title>The genome sequence of Trypanosoma cruzi, etiologic agent of Chagas disease.</title>
        <authorList>
            <person name="El-Sayed N.M."/>
            <person name="Myler P.J."/>
            <person name="Bartholomeu D.C."/>
            <person name="Nilsson D."/>
            <person name="Aggarwal G."/>
            <person name="Tran A.N."/>
            <person name="Ghedin E."/>
            <person name="Worthey E.A."/>
            <person name="Delcher A.L."/>
            <person name="Blandin G."/>
            <person name="Westenberger S.J."/>
            <person name="Caler E."/>
            <person name="Cerqueira G.C."/>
            <person name="Branche C."/>
            <person name="Haas B."/>
            <person name="Anupama A."/>
            <person name="Arner E."/>
            <person name="Aslund L."/>
            <person name="Attipoe P."/>
            <person name="Bontempi E."/>
            <person name="Bringaud F."/>
            <person name="Burton P."/>
            <person name="Cadag E."/>
            <person name="Campbell D.A."/>
            <person name="Carrington M."/>
            <person name="Crabtree J."/>
            <person name="Darban H."/>
            <person name="da Silveira J.F."/>
            <person name="de Jong P."/>
            <person name="Edwards K."/>
            <person name="Englund P.T."/>
            <person name="Fazelina G."/>
            <person name="Feldblyum T."/>
            <person name="Ferella M."/>
            <person name="Frasch A.C."/>
            <person name="Gull K."/>
            <person name="Horn D."/>
            <person name="Hou L."/>
            <person name="Huang Y."/>
            <person name="Kindlund E."/>
            <person name="Klingbeil M."/>
            <person name="Kluge S."/>
            <person name="Koo H."/>
            <person name="Lacerda D."/>
            <person name="Levin M.J."/>
            <person name="Lorenzi H."/>
            <person name="Louie T."/>
            <person name="Machado C.R."/>
            <person name="McCulloch R."/>
            <person name="McKenna A."/>
            <person name="Mizuno Y."/>
            <person name="Mottram J.C."/>
            <person name="Nelson S."/>
            <person name="Ochaya S."/>
            <person name="Osoegawa K."/>
            <person name="Pai G."/>
            <person name="Parsons M."/>
            <person name="Pentony M."/>
            <person name="Pettersson U."/>
            <person name="Pop M."/>
            <person name="Ramirez J.L."/>
            <person name="Rinta J."/>
            <person name="Robertson L."/>
            <person name="Salzberg S.L."/>
            <person name="Sanchez D.O."/>
            <person name="Seyler A."/>
            <person name="Sharma R."/>
            <person name="Shetty J."/>
            <person name="Simpson A.J."/>
            <person name="Sisk E."/>
            <person name="Tammi M.T."/>
            <person name="Tarleton R."/>
            <person name="Teixeira S."/>
            <person name="Van Aken S."/>
            <person name="Vogt C."/>
            <person name="Ward P.N."/>
            <person name="Wickstead B."/>
            <person name="Wortman J."/>
            <person name="White O."/>
            <person name="Fraser C.M."/>
            <person name="Stuart K.D."/>
            <person name="Andersson B."/>
        </authorList>
    </citation>
    <scope>NUCLEOTIDE SEQUENCE [LARGE SCALE GENOMIC DNA]</scope>
    <source>
        <strain evidence="3 4">CL Brener</strain>
    </source>
</reference>
<keyword evidence="2" id="KW-1133">Transmembrane helix</keyword>
<organism evidence="3 4">
    <name type="scientific">Trypanosoma cruzi (strain CL Brener)</name>
    <dbReference type="NCBI Taxonomy" id="353153"/>
    <lineage>
        <taxon>Eukaryota</taxon>
        <taxon>Discoba</taxon>
        <taxon>Euglenozoa</taxon>
        <taxon>Kinetoplastea</taxon>
        <taxon>Metakinetoplastina</taxon>
        <taxon>Trypanosomatida</taxon>
        <taxon>Trypanosomatidae</taxon>
        <taxon>Trypanosoma</taxon>
        <taxon>Schizotrypanum</taxon>
    </lineage>
</organism>
<accession>Q4D2H8</accession>
<dbReference type="OMA" id="GMMLFAQ"/>
<sequence>NVAPTASETNPLTAKAAATARTDGTATPGDSDGSTAVSHTTSPLLLLVVACAAAAAVVAA</sequence>
<name>Q4D2H8_TRYCC</name>
<evidence type="ECO:0000313" key="3">
    <source>
        <dbReference type="EMBL" id="EAN86727.1"/>
    </source>
</evidence>
<dbReference type="GeneID" id="3539020"/>
<keyword evidence="4" id="KW-1185">Reference proteome</keyword>
<feature type="region of interest" description="Disordered" evidence="1">
    <location>
        <begin position="1"/>
        <end position="38"/>
    </location>
</feature>
<dbReference type="EMBL" id="AAHK01001159">
    <property type="protein sequence ID" value="EAN86727.1"/>
    <property type="molecule type" value="Genomic_DNA"/>
</dbReference>
<keyword evidence="2" id="KW-0812">Transmembrane</keyword>
<feature type="transmembrane region" description="Helical" evidence="2">
    <location>
        <begin position="41"/>
        <end position="59"/>
    </location>
</feature>
<dbReference type="InParanoid" id="Q4D2H8"/>
<comment type="caution">
    <text evidence="3">The sequence shown here is derived from an EMBL/GenBank/DDBJ whole genome shotgun (WGS) entry which is preliminary data.</text>
</comment>
<feature type="compositionally biased region" description="Low complexity" evidence="1">
    <location>
        <begin position="9"/>
        <end position="27"/>
    </location>
</feature>
<dbReference type="Proteomes" id="UP000002296">
    <property type="component" value="Unassembled WGS sequence"/>
</dbReference>
<protein>
    <submittedName>
        <fullName evidence="3">Mucin-associated surface protein (MASP), putative</fullName>
    </submittedName>
</protein>
<feature type="non-terminal residue" evidence="3">
    <location>
        <position position="1"/>
    </location>
</feature>
<evidence type="ECO:0000256" key="1">
    <source>
        <dbReference type="SAM" id="MobiDB-lite"/>
    </source>
</evidence>
<evidence type="ECO:0000313" key="4">
    <source>
        <dbReference type="Proteomes" id="UP000002296"/>
    </source>
</evidence>
<dbReference type="PaxDb" id="353153-Q4D2H8"/>